<dbReference type="GO" id="GO:0012505">
    <property type="term" value="C:endomembrane system"/>
    <property type="evidence" value="ECO:0007669"/>
    <property type="project" value="UniProtKB-SubCell"/>
</dbReference>
<dbReference type="Pfam" id="PF02383">
    <property type="entry name" value="Syja_N"/>
    <property type="match status" value="1"/>
</dbReference>
<dbReference type="InterPro" id="IPR043573">
    <property type="entry name" value="Fig4-like"/>
</dbReference>
<reference evidence="7" key="1">
    <citation type="submission" date="2025-08" db="UniProtKB">
        <authorList>
            <consortium name="RefSeq"/>
        </authorList>
    </citation>
    <scope>IDENTIFICATION</scope>
    <source>
        <tissue evidence="7">Whole sample</tissue>
    </source>
</reference>
<keyword evidence="3" id="KW-0472">Membrane</keyword>
<dbReference type="PROSITE" id="PS50275">
    <property type="entry name" value="SAC"/>
    <property type="match status" value="1"/>
</dbReference>
<dbReference type="KEGG" id="cvn:111103191"/>
<evidence type="ECO:0000256" key="4">
    <source>
        <dbReference type="SAM" id="MobiDB-lite"/>
    </source>
</evidence>
<dbReference type="PANTHER" id="PTHR45738:SF5">
    <property type="entry name" value="POLYPHOSPHOINOSITIDE PHOSPHATASE"/>
    <property type="match status" value="1"/>
</dbReference>
<dbReference type="Proteomes" id="UP000694844">
    <property type="component" value="Chromosome 7"/>
</dbReference>
<evidence type="ECO:0000256" key="2">
    <source>
        <dbReference type="ARBA" id="ARBA00022801"/>
    </source>
</evidence>
<feature type="domain" description="SAC" evidence="5">
    <location>
        <begin position="152"/>
        <end position="524"/>
    </location>
</feature>
<feature type="compositionally biased region" description="Polar residues" evidence="4">
    <location>
        <begin position="717"/>
        <end position="726"/>
    </location>
</feature>
<evidence type="ECO:0000256" key="3">
    <source>
        <dbReference type="ARBA" id="ARBA00023136"/>
    </source>
</evidence>
<evidence type="ECO:0000259" key="5">
    <source>
        <dbReference type="PROSITE" id="PS50275"/>
    </source>
</evidence>
<evidence type="ECO:0000313" key="7">
    <source>
        <dbReference type="RefSeq" id="XP_022291971.1"/>
    </source>
</evidence>
<evidence type="ECO:0000313" key="6">
    <source>
        <dbReference type="Proteomes" id="UP000694844"/>
    </source>
</evidence>
<keyword evidence="2" id="KW-0378">Hydrolase</keyword>
<comment type="subcellular location">
    <subcellularLocation>
        <location evidence="1">Endomembrane system</location>
    </subcellularLocation>
</comment>
<evidence type="ECO:0000256" key="1">
    <source>
        <dbReference type="ARBA" id="ARBA00004308"/>
    </source>
</evidence>
<dbReference type="GeneID" id="111103191"/>
<proteinExistence type="predicted"/>
<dbReference type="GO" id="GO:0046856">
    <property type="term" value="P:phosphatidylinositol dephosphorylation"/>
    <property type="evidence" value="ECO:0007669"/>
    <property type="project" value="InterPro"/>
</dbReference>
<feature type="compositionally biased region" description="Low complexity" evidence="4">
    <location>
        <begin position="727"/>
        <end position="742"/>
    </location>
</feature>
<feature type="region of interest" description="Disordered" evidence="4">
    <location>
        <begin position="715"/>
        <end position="771"/>
    </location>
</feature>
<dbReference type="RefSeq" id="XP_022291971.1">
    <property type="nucleotide sequence ID" value="XM_022436263.1"/>
</dbReference>
<dbReference type="GO" id="GO:0043813">
    <property type="term" value="F:phosphatidylinositol-3,5-bisphosphate 5-phosphatase activity"/>
    <property type="evidence" value="ECO:0007669"/>
    <property type="project" value="InterPro"/>
</dbReference>
<dbReference type="InterPro" id="IPR002013">
    <property type="entry name" value="SAC_dom"/>
</dbReference>
<gene>
    <name evidence="7" type="primary">LOC111103191</name>
</gene>
<keyword evidence="6" id="KW-1185">Reference proteome</keyword>
<name>A0A8B8ALG2_CRAVI</name>
<dbReference type="AlphaFoldDB" id="A0A8B8ALG2"/>
<organism evidence="6 7">
    <name type="scientific">Crassostrea virginica</name>
    <name type="common">Eastern oyster</name>
    <dbReference type="NCBI Taxonomy" id="6565"/>
    <lineage>
        <taxon>Eukaryota</taxon>
        <taxon>Metazoa</taxon>
        <taxon>Spiralia</taxon>
        <taxon>Lophotrochozoa</taxon>
        <taxon>Mollusca</taxon>
        <taxon>Bivalvia</taxon>
        <taxon>Autobranchia</taxon>
        <taxon>Pteriomorphia</taxon>
        <taxon>Ostreida</taxon>
        <taxon>Ostreoidea</taxon>
        <taxon>Ostreidae</taxon>
        <taxon>Crassostrea</taxon>
    </lineage>
</organism>
<accession>A0A8B8ALG2</accession>
<dbReference type="PANTHER" id="PTHR45738">
    <property type="entry name" value="POLYPHOSPHOINOSITIDE PHOSPHATASE"/>
    <property type="match status" value="1"/>
</dbReference>
<sequence length="892" mass="102433">MTECPIISSIQKVILYETKARYYIVGSNSTETRFRVLKIDRTESKELVIHDEKVEYNKQEVRNLLTMIKSGNLTKESKKTDSSLIKTVSAFGIAGFVRFLEGYYIILITKRRKVALIGPHVIYKIEDTTMMYIPNDTVRQAHHEESKYVKMFQSVDMSDNFYFSYSYDLTHRLQYNMTSSIPTDVSGQTRAGTLYGVRTKPVEKYVWNSYLLQKLQDAVHPDWLLFLIHGFVDQKNINVYGKSIYLTLIARRSNKFAGTRFLKRGANCDGHVANEVETEQIVIDSSVTFLEKTKVTSFVQMRGSIPIYWSQDVTKMVPKPPIMLDQSDPYAGAAGLHFNQMLTRYGSPIILLNLVKRRERRRHESILTDEFKSTVTYLNQFLPPEHRVRYIGFDMAHNSKSKTKNVLVRLSQIAKKCVKQTGFFVHMPRAVSKEFWESPEYKGIQGQKTDRGCRQTGVVRTNCVDCLDRTNTAQFAIGRCALGYQLFTLGVVSSPDLAFDTDCLKMLEHLYEAHGDTIALQYGGSQLVHRIEGYRKIAPWTSHSKDIMHTLSRYYSNTFSDLEKQTATNIFLGVFSPGEGKANLWELPTDFYLHNKDVRAVLEYLRYSCSQWWDVPVYRALPLPYEEEKKKTECTVVPMTTREECLDCYDEYYRSNEFTSLHELFSFTMSHSVRDYKPKASKGTDSPFTLRVLAETKDANRSVMYRRVNSRTMLLVSRSQETNPNISGKASTSSQTSTGSSESDSKSSDVDGTSVDESTDNQDSQTKFKRMVQTSKKQFAVVSEDYGPDLHKYSLNHKDNWMYERYACISDACQRPSSKEDKGGVTQGRIIENLMFSKSVFKLGSIYGVEPPPVNRQDQDVYNHFVSVGSHGPKEPSKKDLQVYTKYLHKFH</sequence>
<dbReference type="OrthoDB" id="405996at2759"/>
<protein>
    <submittedName>
        <fullName evidence="7">Polyphosphoinositide phosphatase-like isoform X1</fullName>
    </submittedName>
</protein>